<dbReference type="OrthoDB" id="412981at2759"/>
<comment type="caution">
    <text evidence="1">The sequence shown here is derived from an EMBL/GenBank/DDBJ whole genome shotgun (WGS) entry which is preliminary data.</text>
</comment>
<dbReference type="AlphaFoldDB" id="A0A8S4R8P1"/>
<reference evidence="1" key="1">
    <citation type="submission" date="2022-03" db="EMBL/GenBank/DDBJ databases">
        <authorList>
            <person name="Lindestad O."/>
        </authorList>
    </citation>
    <scope>NUCLEOTIDE SEQUENCE</scope>
</reference>
<protein>
    <submittedName>
        <fullName evidence="1">Jg15867 protein</fullName>
    </submittedName>
</protein>
<evidence type="ECO:0000313" key="1">
    <source>
        <dbReference type="EMBL" id="CAH2232341.1"/>
    </source>
</evidence>
<evidence type="ECO:0000313" key="2">
    <source>
        <dbReference type="Proteomes" id="UP000838756"/>
    </source>
</evidence>
<name>A0A8S4R8P1_9NEOP</name>
<proteinExistence type="predicted"/>
<organism evidence="1 2">
    <name type="scientific">Pararge aegeria aegeria</name>
    <dbReference type="NCBI Taxonomy" id="348720"/>
    <lineage>
        <taxon>Eukaryota</taxon>
        <taxon>Metazoa</taxon>
        <taxon>Ecdysozoa</taxon>
        <taxon>Arthropoda</taxon>
        <taxon>Hexapoda</taxon>
        <taxon>Insecta</taxon>
        <taxon>Pterygota</taxon>
        <taxon>Neoptera</taxon>
        <taxon>Endopterygota</taxon>
        <taxon>Lepidoptera</taxon>
        <taxon>Glossata</taxon>
        <taxon>Ditrysia</taxon>
        <taxon>Papilionoidea</taxon>
        <taxon>Nymphalidae</taxon>
        <taxon>Satyrinae</taxon>
        <taxon>Satyrini</taxon>
        <taxon>Parargina</taxon>
        <taxon>Pararge</taxon>
    </lineage>
</organism>
<dbReference type="EMBL" id="CAKXAJ010024890">
    <property type="protein sequence ID" value="CAH2232341.1"/>
    <property type="molecule type" value="Genomic_DNA"/>
</dbReference>
<keyword evidence="2" id="KW-1185">Reference proteome</keyword>
<gene>
    <name evidence="1" type="primary">jg15867</name>
    <name evidence="1" type="ORF">PAEG_LOCUS10611</name>
</gene>
<sequence length="177" mass="19996">MSNYSSLMANSLRTMYWNAYGLHDPTCRACNEDVESMENLLCECDGLARKRLDLLGLFRVRGDTRTGRAQKILEGRSAYAEAGLITRYIDAHGLTKKASPVRLLVSEQDIDVALLNETHLTPSTKMKFPGYFKYRLDHQSPCLVPKRVLWSSYGGGSSTNPYLLSSCSRCRRWASNF</sequence>
<accession>A0A8S4R8P1</accession>
<dbReference type="Proteomes" id="UP000838756">
    <property type="component" value="Unassembled WGS sequence"/>
</dbReference>